<feature type="domain" description="PDZ" evidence="4">
    <location>
        <begin position="264"/>
        <end position="380"/>
    </location>
</feature>
<name>A0A318S4D3_9DEIO</name>
<dbReference type="SUPFAM" id="SSF50156">
    <property type="entry name" value="PDZ domain-like"/>
    <property type="match status" value="1"/>
</dbReference>
<dbReference type="InterPro" id="IPR001478">
    <property type="entry name" value="PDZ"/>
</dbReference>
<comment type="caution">
    <text evidence="5">The sequence shown here is derived from an EMBL/GenBank/DDBJ whole genome shotgun (WGS) entry which is preliminary data.</text>
</comment>
<dbReference type="InterPro" id="IPR001940">
    <property type="entry name" value="Peptidase_S1C"/>
</dbReference>
<dbReference type="PRINTS" id="PR00834">
    <property type="entry name" value="PROTEASES2C"/>
</dbReference>
<organism evidence="5 6">
    <name type="scientific">Deinococcus yavapaiensis KR-236</name>
    <dbReference type="NCBI Taxonomy" id="694435"/>
    <lineage>
        <taxon>Bacteria</taxon>
        <taxon>Thermotogati</taxon>
        <taxon>Deinococcota</taxon>
        <taxon>Deinococci</taxon>
        <taxon>Deinococcales</taxon>
        <taxon>Deinococcaceae</taxon>
        <taxon>Deinococcus</taxon>
    </lineage>
</organism>
<dbReference type="InterPro" id="IPR036034">
    <property type="entry name" value="PDZ_sf"/>
</dbReference>
<dbReference type="Gene3D" id="2.40.10.120">
    <property type="match status" value="1"/>
</dbReference>
<sequence length="399" mass="41094">MRNPLAALSLALLLGVPSFAQSNTQTPAPPSTVQSAAPLPAAEQALVGVIDQALAGVLYIETYSNQTAATTRQAPFSSPLFNDPNGPDAPQASGSGFFVNAAGYALTNYHVVEGASRLTVRLRDGNQTFDARVVGTAPDYDLALLQVQGVPAAQIRPLTLASGENLRVGQTTIALGAPFGFQFTATSGIVSAVERTIPTGVRSIAQRAIQTDAAINPGNSGGPLVNSAGQVIGINTQIINPNGGPSDIGTNIGLGFAIPIDTAARLLPRLQAGETIVGPIIGVALAPFELGELTQQARTQYNLPSEGALISQVTPNSPASTAGLRGGTQRQSTPYGAVFFGGDVITAVDGRAVRTPDELREYLFGRRAGDIVQLTIRRGSETLTVPVTLAAGTPPATNR</sequence>
<evidence type="ECO:0000256" key="2">
    <source>
        <dbReference type="ARBA" id="ARBA00022801"/>
    </source>
</evidence>
<dbReference type="PROSITE" id="PS50106">
    <property type="entry name" value="PDZ"/>
    <property type="match status" value="1"/>
</dbReference>
<dbReference type="SUPFAM" id="SSF50494">
    <property type="entry name" value="Trypsin-like serine proteases"/>
    <property type="match status" value="1"/>
</dbReference>
<evidence type="ECO:0000313" key="6">
    <source>
        <dbReference type="Proteomes" id="UP000248326"/>
    </source>
</evidence>
<feature type="chain" id="PRO_5016366736" evidence="3">
    <location>
        <begin position="21"/>
        <end position="399"/>
    </location>
</feature>
<evidence type="ECO:0000313" key="5">
    <source>
        <dbReference type="EMBL" id="PYE53395.1"/>
    </source>
</evidence>
<dbReference type="Proteomes" id="UP000248326">
    <property type="component" value="Unassembled WGS sequence"/>
</dbReference>
<dbReference type="InterPro" id="IPR051201">
    <property type="entry name" value="Chloro_Bact_Ser_Proteases"/>
</dbReference>
<dbReference type="GO" id="GO:0004252">
    <property type="term" value="F:serine-type endopeptidase activity"/>
    <property type="evidence" value="ECO:0007669"/>
    <property type="project" value="InterPro"/>
</dbReference>
<dbReference type="Pfam" id="PF13180">
    <property type="entry name" value="PDZ_2"/>
    <property type="match status" value="1"/>
</dbReference>
<dbReference type="InterPro" id="IPR009003">
    <property type="entry name" value="Peptidase_S1_PA"/>
</dbReference>
<keyword evidence="1" id="KW-0645">Protease</keyword>
<reference evidence="5 6" key="1">
    <citation type="submission" date="2018-06" db="EMBL/GenBank/DDBJ databases">
        <title>Genomic Encyclopedia of Type Strains, Phase IV (KMG-IV): sequencing the most valuable type-strain genomes for metagenomic binning, comparative biology and taxonomic classification.</title>
        <authorList>
            <person name="Goeker M."/>
        </authorList>
    </citation>
    <scope>NUCLEOTIDE SEQUENCE [LARGE SCALE GENOMIC DNA]</scope>
    <source>
        <strain evidence="5 6">DSM 18048</strain>
    </source>
</reference>
<dbReference type="Gene3D" id="2.30.42.10">
    <property type="match status" value="1"/>
</dbReference>
<dbReference type="PANTHER" id="PTHR43343:SF3">
    <property type="entry name" value="PROTEASE DO-LIKE 8, CHLOROPLASTIC"/>
    <property type="match status" value="1"/>
</dbReference>
<gene>
    <name evidence="5" type="ORF">DES52_109172</name>
</gene>
<evidence type="ECO:0000256" key="3">
    <source>
        <dbReference type="SAM" id="SignalP"/>
    </source>
</evidence>
<keyword evidence="6" id="KW-1185">Reference proteome</keyword>
<keyword evidence="3" id="KW-0732">Signal</keyword>
<dbReference type="PANTHER" id="PTHR43343">
    <property type="entry name" value="PEPTIDASE S12"/>
    <property type="match status" value="1"/>
</dbReference>
<dbReference type="OrthoDB" id="9758917at2"/>
<protein>
    <submittedName>
        <fullName evidence="5">DegP2 peptidase</fullName>
    </submittedName>
</protein>
<dbReference type="AlphaFoldDB" id="A0A318S4D3"/>
<dbReference type="RefSeq" id="WP_110887176.1">
    <property type="nucleotide sequence ID" value="NZ_QJSX01000009.1"/>
</dbReference>
<dbReference type="EMBL" id="QJSX01000009">
    <property type="protein sequence ID" value="PYE53395.1"/>
    <property type="molecule type" value="Genomic_DNA"/>
</dbReference>
<evidence type="ECO:0000259" key="4">
    <source>
        <dbReference type="PROSITE" id="PS50106"/>
    </source>
</evidence>
<dbReference type="Pfam" id="PF13365">
    <property type="entry name" value="Trypsin_2"/>
    <property type="match status" value="1"/>
</dbReference>
<proteinExistence type="predicted"/>
<dbReference type="GO" id="GO:0006508">
    <property type="term" value="P:proteolysis"/>
    <property type="evidence" value="ECO:0007669"/>
    <property type="project" value="UniProtKB-KW"/>
</dbReference>
<accession>A0A318S4D3</accession>
<evidence type="ECO:0000256" key="1">
    <source>
        <dbReference type="ARBA" id="ARBA00022670"/>
    </source>
</evidence>
<keyword evidence="2" id="KW-0378">Hydrolase</keyword>
<feature type="signal peptide" evidence="3">
    <location>
        <begin position="1"/>
        <end position="20"/>
    </location>
</feature>
<dbReference type="SMART" id="SM00228">
    <property type="entry name" value="PDZ"/>
    <property type="match status" value="1"/>
</dbReference>